<dbReference type="Gene3D" id="2.40.128.20">
    <property type="match status" value="1"/>
</dbReference>
<sequence length="218" mass="25263">MRSWLVLSALLLATSVSALAQSNDIYDYYDSQEETTPARETRRKRSKKVSETPVYDISEFYDTKEKIWVYNTTKKANETCTVDDIEETSLINVIMTRYYFSDGTIKNQSIEAKFAVHPQIAHITNTYNEMQIPTPGFGSPFETLMYMSDKKDCGVFYVNYHGNELRGPYDWFELRIRNSSLEKGPDKACLDLFTEITASQRKTFNYTSACQCIMRLRT</sequence>
<evidence type="ECO:0000256" key="1">
    <source>
        <dbReference type="SAM" id="SignalP"/>
    </source>
</evidence>
<name>L7LT65_RHIPC</name>
<accession>L7LT65</accession>
<feature type="signal peptide" evidence="1">
    <location>
        <begin position="1"/>
        <end position="20"/>
    </location>
</feature>
<feature type="chain" id="PRO_5003980215" evidence="1">
    <location>
        <begin position="21"/>
        <end position="218"/>
    </location>
</feature>
<evidence type="ECO:0000313" key="2">
    <source>
        <dbReference type="EMBL" id="JAA54014.1"/>
    </source>
</evidence>
<organism evidence="2">
    <name type="scientific">Rhipicephalus pulchellus</name>
    <name type="common">Yellow backed tick</name>
    <name type="synonym">Dermacentor pulchellus</name>
    <dbReference type="NCBI Taxonomy" id="72859"/>
    <lineage>
        <taxon>Eukaryota</taxon>
        <taxon>Metazoa</taxon>
        <taxon>Ecdysozoa</taxon>
        <taxon>Arthropoda</taxon>
        <taxon>Chelicerata</taxon>
        <taxon>Arachnida</taxon>
        <taxon>Acari</taxon>
        <taxon>Parasitiformes</taxon>
        <taxon>Ixodida</taxon>
        <taxon>Ixodoidea</taxon>
        <taxon>Ixodidae</taxon>
        <taxon>Rhipicephalinae</taxon>
        <taxon>Rhipicephalus</taxon>
        <taxon>Rhipicephalus</taxon>
    </lineage>
</organism>
<keyword evidence="1" id="KW-0732">Signal</keyword>
<proteinExistence type="evidence at transcript level"/>
<reference evidence="2" key="2">
    <citation type="journal article" date="2015" name="J. Proteomics">
        <title>Sexual differences in the sialomes of the zebra tick, Rhipicephalus pulchellus.</title>
        <authorList>
            <person name="Tan A.W."/>
            <person name="Francischetti I.M."/>
            <person name="Slovak M."/>
            <person name="Kini R.M."/>
            <person name="Ribeiro J.M."/>
        </authorList>
    </citation>
    <scope>NUCLEOTIDE SEQUENCE</scope>
    <source>
        <tissue evidence="2">Salivary gland</tissue>
    </source>
</reference>
<dbReference type="EMBL" id="GACK01011020">
    <property type="protein sequence ID" value="JAA54014.1"/>
    <property type="molecule type" value="mRNA"/>
</dbReference>
<reference evidence="2" key="1">
    <citation type="submission" date="2012-11" db="EMBL/GenBank/DDBJ databases">
        <authorList>
            <person name="Lucero-Rivera Y.E."/>
            <person name="Tovar-Ramirez D."/>
        </authorList>
    </citation>
    <scope>NUCLEOTIDE SEQUENCE</scope>
    <source>
        <tissue evidence="2">Salivary gland</tissue>
    </source>
</reference>
<protein>
    <submittedName>
        <fullName evidence="2">Putative group i salivary lipocalin</fullName>
    </submittedName>
</protein>
<dbReference type="AlphaFoldDB" id="L7LT65"/>
<dbReference type="InterPro" id="IPR012674">
    <property type="entry name" value="Calycin"/>
</dbReference>